<evidence type="ECO:0000259" key="3">
    <source>
        <dbReference type="PROSITE" id="PS50110"/>
    </source>
</evidence>
<dbReference type="CDD" id="cd00156">
    <property type="entry name" value="REC"/>
    <property type="match status" value="1"/>
</dbReference>
<dbReference type="SUPFAM" id="SSF55073">
    <property type="entry name" value="Nucleotide cyclase"/>
    <property type="match status" value="1"/>
</dbReference>
<feature type="domain" description="GGDEF" evidence="4">
    <location>
        <begin position="327"/>
        <end position="461"/>
    </location>
</feature>
<feature type="domain" description="Response regulatory" evidence="3">
    <location>
        <begin position="4"/>
        <end position="120"/>
    </location>
</feature>
<dbReference type="SMART" id="SM00448">
    <property type="entry name" value="REC"/>
    <property type="match status" value="1"/>
</dbReference>
<dbReference type="GO" id="GO:0005886">
    <property type="term" value="C:plasma membrane"/>
    <property type="evidence" value="ECO:0007669"/>
    <property type="project" value="TreeGrafter"/>
</dbReference>
<dbReference type="EMBL" id="AAOT01000072">
    <property type="protein sequence ID" value="EAR49428.1"/>
    <property type="molecule type" value="Genomic_DNA"/>
</dbReference>
<dbReference type="EC" id="2.7.7.65" evidence="1"/>
<evidence type="ECO:0000313" key="5">
    <source>
        <dbReference type="EMBL" id="EAR49428.1"/>
    </source>
</evidence>
<dbReference type="GO" id="GO:0043709">
    <property type="term" value="P:cell adhesion involved in single-species biofilm formation"/>
    <property type="evidence" value="ECO:0007669"/>
    <property type="project" value="TreeGrafter"/>
</dbReference>
<dbReference type="Pfam" id="PF00990">
    <property type="entry name" value="GGDEF"/>
    <property type="match status" value="1"/>
</dbReference>
<organism evidence="5 6">
    <name type="scientific">Oceanicola granulosus (strain ATCC BAA-861 / DSM 15982 / KCTC 12143 / HTCC2516)</name>
    <dbReference type="NCBI Taxonomy" id="314256"/>
    <lineage>
        <taxon>Bacteria</taxon>
        <taxon>Pseudomonadati</taxon>
        <taxon>Pseudomonadota</taxon>
        <taxon>Alphaproteobacteria</taxon>
        <taxon>Rhodobacterales</taxon>
        <taxon>Roseobacteraceae</taxon>
        <taxon>Oceanicola</taxon>
    </lineage>
</organism>
<dbReference type="PROSITE" id="PS50887">
    <property type="entry name" value="GGDEF"/>
    <property type="match status" value="1"/>
</dbReference>
<dbReference type="Gene3D" id="3.30.70.270">
    <property type="match status" value="1"/>
</dbReference>
<protein>
    <recommendedName>
        <fullName evidence="1">diguanylate cyclase</fullName>
        <ecNumber evidence="1">2.7.7.65</ecNumber>
    </recommendedName>
</protein>
<dbReference type="AlphaFoldDB" id="Q2C9S2"/>
<dbReference type="FunFam" id="3.30.70.270:FF:000001">
    <property type="entry name" value="Diguanylate cyclase domain protein"/>
    <property type="match status" value="1"/>
</dbReference>
<proteinExistence type="predicted"/>
<comment type="caution">
    <text evidence="2">Lacks conserved residue(s) required for the propagation of feature annotation.</text>
</comment>
<evidence type="ECO:0000256" key="2">
    <source>
        <dbReference type="PROSITE-ProRule" id="PRU00169"/>
    </source>
</evidence>
<accession>Q2C9S2</accession>
<dbReference type="HOGENOM" id="CLU_000445_11_28_5"/>
<dbReference type="eggNOG" id="COG0745">
    <property type="taxonomic scope" value="Bacteria"/>
</dbReference>
<dbReference type="InterPro" id="IPR043128">
    <property type="entry name" value="Rev_trsase/Diguanyl_cyclase"/>
</dbReference>
<keyword evidence="6" id="KW-1185">Reference proteome</keyword>
<dbReference type="InterPro" id="IPR000160">
    <property type="entry name" value="GGDEF_dom"/>
</dbReference>
<dbReference type="SMART" id="SM00267">
    <property type="entry name" value="GGDEF"/>
    <property type="match status" value="1"/>
</dbReference>
<evidence type="ECO:0000313" key="6">
    <source>
        <dbReference type="Proteomes" id="UP000003635"/>
    </source>
</evidence>
<dbReference type="InterPro" id="IPR050469">
    <property type="entry name" value="Diguanylate_Cyclase"/>
</dbReference>
<sequence length="466" mass="49232">MAANILVVDPSATSRIVLKVKLTAANYRVTLAATPAEARTRIAEGRPDLVLAGLSAAQQEALAACAGLRAAAAGRPMPLVVLGPFERPDDRLAVLAAGADDVLGLPAHDVLLLAKIRSHLRERDAEAELRLREDAARALGFAEPETTFRHAGRVALVVPPGREGLERGRAISAVLPGGCAQLSPDEALAPSAGPAAPLHELFIIDASRFTGADASSELFRLVTELRARAETRHAAQLVILPQGAEGMSAMVLDLGANDLVTHDVGLEELAHRVRTLLQCKRQRDGLRATLRDGLLAAVTDPLTGLHNRRYALPHLEHMAQTACAQGSGLALMVLDVDHFKTINDRWGHPSGDAVLCEIARRLRDNVRPGDLLARIGGEEFVVAMADVSDGLARHTAERLCNVIEEAPFPLPGRTTALQVTVSIGVAMAEGMTTSEELFNSADAALYRAKTAGRNTVSLSASAASAA</sequence>
<dbReference type="GO" id="GO:0000160">
    <property type="term" value="P:phosphorelay signal transduction system"/>
    <property type="evidence" value="ECO:0007669"/>
    <property type="project" value="InterPro"/>
</dbReference>
<dbReference type="CDD" id="cd01949">
    <property type="entry name" value="GGDEF"/>
    <property type="match status" value="1"/>
</dbReference>
<dbReference type="RefSeq" id="WP_007256557.1">
    <property type="nucleotide sequence ID" value="NZ_CH724108.1"/>
</dbReference>
<dbReference type="eggNOG" id="COG3706">
    <property type="taxonomic scope" value="Bacteria"/>
</dbReference>
<dbReference type="InterPro" id="IPR029787">
    <property type="entry name" value="Nucleotide_cyclase"/>
</dbReference>
<dbReference type="GO" id="GO:0052621">
    <property type="term" value="F:diguanylate cyclase activity"/>
    <property type="evidence" value="ECO:0007669"/>
    <property type="project" value="UniProtKB-EC"/>
</dbReference>
<dbReference type="Proteomes" id="UP000003635">
    <property type="component" value="Unassembled WGS sequence"/>
</dbReference>
<dbReference type="InterPro" id="IPR001789">
    <property type="entry name" value="Sig_transdc_resp-reg_receiver"/>
</dbReference>
<dbReference type="STRING" id="314256.OG2516_15214"/>
<dbReference type="SUPFAM" id="SSF52172">
    <property type="entry name" value="CheY-like"/>
    <property type="match status" value="2"/>
</dbReference>
<dbReference type="Gene3D" id="3.40.50.2300">
    <property type="match status" value="1"/>
</dbReference>
<gene>
    <name evidence="5" type="ORF">OG2516_15214</name>
</gene>
<dbReference type="PANTHER" id="PTHR45138">
    <property type="entry name" value="REGULATORY COMPONENTS OF SENSORY TRANSDUCTION SYSTEM"/>
    <property type="match status" value="1"/>
</dbReference>
<evidence type="ECO:0000256" key="1">
    <source>
        <dbReference type="ARBA" id="ARBA00012528"/>
    </source>
</evidence>
<evidence type="ECO:0000259" key="4">
    <source>
        <dbReference type="PROSITE" id="PS50887"/>
    </source>
</evidence>
<dbReference type="PROSITE" id="PS50110">
    <property type="entry name" value="RESPONSE_REGULATORY"/>
    <property type="match status" value="1"/>
</dbReference>
<reference evidence="5 6" key="1">
    <citation type="journal article" date="2010" name="J. Bacteriol.">
        <title>Genome sequences of Oceanicola granulosus HTCC2516(T) and Oceanicola batsensis HTCC2597(TDelta).</title>
        <authorList>
            <person name="Thrash J.C."/>
            <person name="Cho J.C."/>
            <person name="Vergin K.L."/>
            <person name="Giovannoni S.J."/>
        </authorList>
    </citation>
    <scope>NUCLEOTIDE SEQUENCE [LARGE SCALE GENOMIC DNA]</scope>
    <source>
        <strain evidence="6">ATCC BAA-861 / DSM 15982 / KCTC 12143 / HTCC2516</strain>
    </source>
</reference>
<dbReference type="InterPro" id="IPR011006">
    <property type="entry name" value="CheY-like_superfamily"/>
</dbReference>
<dbReference type="NCBIfam" id="TIGR00254">
    <property type="entry name" value="GGDEF"/>
    <property type="match status" value="1"/>
</dbReference>
<dbReference type="GO" id="GO:1902201">
    <property type="term" value="P:negative regulation of bacterial-type flagellum-dependent cell motility"/>
    <property type="evidence" value="ECO:0007669"/>
    <property type="project" value="TreeGrafter"/>
</dbReference>
<dbReference type="PANTHER" id="PTHR45138:SF5">
    <property type="entry name" value="BIFUNCTIONAL PERIPLASMIC SUBSTRATE BINDING PROTEIN_CYTOPLASMIC DIGUANYLATE CYCLASE"/>
    <property type="match status" value="1"/>
</dbReference>
<comment type="caution">
    <text evidence="5">The sequence shown here is derived from an EMBL/GenBank/DDBJ whole genome shotgun (WGS) entry which is preliminary data.</text>
</comment>
<name>Q2C9S2_OCEGH</name>
<dbReference type="OrthoDB" id="9812260at2"/>